<dbReference type="AlphaFoldDB" id="A0A7W8BL26"/>
<evidence type="ECO:0000256" key="1">
    <source>
        <dbReference type="SAM" id="MobiDB-lite"/>
    </source>
</evidence>
<dbReference type="Proteomes" id="UP000568022">
    <property type="component" value="Unassembled WGS sequence"/>
</dbReference>
<dbReference type="SUPFAM" id="SSF46689">
    <property type="entry name" value="Homeodomain-like"/>
    <property type="match status" value="1"/>
</dbReference>
<dbReference type="Gene3D" id="1.10.10.10">
    <property type="entry name" value="Winged helix-like DNA-binding domain superfamily/Winged helix DNA-binding domain"/>
    <property type="match status" value="1"/>
</dbReference>
<sequence length="80" mass="9179">MRGAQTMPALRTYPLRLREHAVQMYRAAEPKPVICRMAEELGVHHETLRGWIRQAEAGTAERTICSPPRRRKSLPRCGAR</sequence>
<dbReference type="InterPro" id="IPR009057">
    <property type="entry name" value="Homeodomain-like_sf"/>
</dbReference>
<dbReference type="GO" id="GO:0003677">
    <property type="term" value="F:DNA binding"/>
    <property type="evidence" value="ECO:0007669"/>
    <property type="project" value="InterPro"/>
</dbReference>
<dbReference type="EMBL" id="JACHJE010000004">
    <property type="protein sequence ID" value="MBB5125235.1"/>
    <property type="molecule type" value="Genomic_DNA"/>
</dbReference>
<dbReference type="InterPro" id="IPR002514">
    <property type="entry name" value="Transposase_8"/>
</dbReference>
<dbReference type="Pfam" id="PF01527">
    <property type="entry name" value="HTH_Tnp_1"/>
    <property type="match status" value="1"/>
</dbReference>
<evidence type="ECO:0000313" key="2">
    <source>
        <dbReference type="EMBL" id="MBB5125235.1"/>
    </source>
</evidence>
<name>A0A7W8BL26_9ACTN</name>
<reference evidence="2 3" key="1">
    <citation type="submission" date="2020-08" db="EMBL/GenBank/DDBJ databases">
        <title>Genomic Encyclopedia of Type Strains, Phase III (KMG-III): the genomes of soil and plant-associated and newly described type strains.</title>
        <authorList>
            <person name="Whitman W."/>
        </authorList>
    </citation>
    <scope>NUCLEOTIDE SEQUENCE [LARGE SCALE GENOMIC DNA]</scope>
    <source>
        <strain evidence="2 3">CECT 3226</strain>
    </source>
</reference>
<gene>
    <name evidence="2" type="ORF">FHS32_001967</name>
</gene>
<keyword evidence="3" id="KW-1185">Reference proteome</keyword>
<dbReference type="InterPro" id="IPR036388">
    <property type="entry name" value="WH-like_DNA-bd_sf"/>
</dbReference>
<dbReference type="GO" id="GO:0004803">
    <property type="term" value="F:transposase activity"/>
    <property type="evidence" value="ECO:0007669"/>
    <property type="project" value="InterPro"/>
</dbReference>
<proteinExistence type="predicted"/>
<organism evidence="2 3">
    <name type="scientific">Streptomyces griseoloalbus</name>
    <dbReference type="NCBI Taxonomy" id="67303"/>
    <lineage>
        <taxon>Bacteria</taxon>
        <taxon>Bacillati</taxon>
        <taxon>Actinomycetota</taxon>
        <taxon>Actinomycetes</taxon>
        <taxon>Kitasatosporales</taxon>
        <taxon>Streptomycetaceae</taxon>
        <taxon>Streptomyces</taxon>
    </lineage>
</organism>
<dbReference type="GO" id="GO:0006313">
    <property type="term" value="P:DNA transposition"/>
    <property type="evidence" value="ECO:0007669"/>
    <property type="project" value="InterPro"/>
</dbReference>
<comment type="caution">
    <text evidence="2">The sequence shown here is derived from an EMBL/GenBank/DDBJ whole genome shotgun (WGS) entry which is preliminary data.</text>
</comment>
<feature type="region of interest" description="Disordered" evidence="1">
    <location>
        <begin position="59"/>
        <end position="80"/>
    </location>
</feature>
<evidence type="ECO:0000313" key="3">
    <source>
        <dbReference type="Proteomes" id="UP000568022"/>
    </source>
</evidence>
<feature type="compositionally biased region" description="Basic residues" evidence="1">
    <location>
        <begin position="68"/>
        <end position="80"/>
    </location>
</feature>
<accession>A0A7W8BL26</accession>
<protein>
    <submittedName>
        <fullName evidence="2">Transposase-like protein</fullName>
    </submittedName>
</protein>